<dbReference type="EMBL" id="OU015567">
    <property type="protein sequence ID" value="CAG5110464.1"/>
    <property type="molecule type" value="Genomic_DNA"/>
</dbReference>
<name>A0ABN7T4C6_OIKDI</name>
<dbReference type="Proteomes" id="UP001158576">
    <property type="component" value="Chromosome 2"/>
</dbReference>
<protein>
    <submittedName>
        <fullName evidence="1">Oidioi.mRNA.OKI2018_I69.chr2.g4863.t1.cds</fullName>
    </submittedName>
</protein>
<proteinExistence type="predicted"/>
<evidence type="ECO:0000313" key="2">
    <source>
        <dbReference type="Proteomes" id="UP001158576"/>
    </source>
</evidence>
<organism evidence="1 2">
    <name type="scientific">Oikopleura dioica</name>
    <name type="common">Tunicate</name>
    <dbReference type="NCBI Taxonomy" id="34765"/>
    <lineage>
        <taxon>Eukaryota</taxon>
        <taxon>Metazoa</taxon>
        <taxon>Chordata</taxon>
        <taxon>Tunicata</taxon>
        <taxon>Appendicularia</taxon>
        <taxon>Copelata</taxon>
        <taxon>Oikopleuridae</taxon>
        <taxon>Oikopleura</taxon>
    </lineage>
</organism>
<gene>
    <name evidence="1" type="ORF">OKIOD_LOCUS13628</name>
</gene>
<keyword evidence="2" id="KW-1185">Reference proteome</keyword>
<evidence type="ECO:0000313" key="1">
    <source>
        <dbReference type="EMBL" id="CAG5110464.1"/>
    </source>
</evidence>
<sequence>MYSYKNGLVTSVDLKVFVSDDWYKAGSTNFVRNFYYQTFADINIACLQVPDPCDGVENCFNIVNGCAIAPSRNNLLATVPAALAYKASAEVFCDHSAPINWAWTAILRLGTGQDYGAAGDRTFVLFRSSGSNKVHFATNNPEGYDHHEFTEITCTDGQWSTYTIEVTNRGSGQLSYVASVDGATIMSGNYASSRAKTTGTLSAYVADNHYDPAPAYKVRNFFYQIF</sequence>
<reference evidence="1 2" key="1">
    <citation type="submission" date="2021-04" db="EMBL/GenBank/DDBJ databases">
        <authorList>
            <person name="Bliznina A."/>
        </authorList>
    </citation>
    <scope>NUCLEOTIDE SEQUENCE [LARGE SCALE GENOMIC DNA]</scope>
</reference>
<accession>A0ABN7T4C6</accession>